<dbReference type="PANTHER" id="PTHR43101:SF1">
    <property type="entry name" value="BETA-FRUCTOSIDASE"/>
    <property type="match status" value="1"/>
</dbReference>
<feature type="signal peptide" evidence="5">
    <location>
        <begin position="1"/>
        <end position="19"/>
    </location>
</feature>
<sequence length="516" mass="57662">MKKIYCIAAIFSMMFISCAQDDITKITKADIYGTPNVFPQPPVGWMGETDSYNTTGWVGDVMPYFDNGKFHLFFLHDASNKPAGKGYHDIQEFETSDLVNFDYNGRMIPYGATNEADFGVGTGSVVKVGNLYYFYYTGNNGIASFLQNNPRESVLCATSPDLKNWTKIKSFKLTAPVGYNDYDFRDPHVFYNGEDSKYHMIVSTMTNPGHKAVLLHFTTTNPSVNNWVVQNPIYTTTVAENYLMMECADIFKMGAYWYLFFSENWSNAKGTHYRMATSLNGPWVTPKNEMLDGEFLYAAKTASDGNKRYLFGWTARRSPENDLGNKDWAGNLVTYELTQNSDGTLGLKIPESVSNHFTTPIKLEIQDNLGSITENTDSFSLDGSNSPAVLLFSKLEKSSKIHTQMSYTGNTGNTGFVFAADNMSKSYYKIVLEPSNNRIAGYLVNGTNSVEVTRVPMTIEAGKTYDLDLVCDGSVCIVYVNGKVALSNRIYGMRGQKWGLITQNLNATYSIPLLTK</sequence>
<evidence type="ECO:0000256" key="1">
    <source>
        <dbReference type="ARBA" id="ARBA00009902"/>
    </source>
</evidence>
<dbReference type="AlphaFoldDB" id="A0A437KQX9"/>
<dbReference type="Pfam" id="PF16346">
    <property type="entry name" value="GH32_BT1760-like_C"/>
    <property type="match status" value="1"/>
</dbReference>
<feature type="chain" id="PRO_5019219338" description="beta-fructofuranosidase" evidence="5">
    <location>
        <begin position="20"/>
        <end position="516"/>
    </location>
</feature>
<evidence type="ECO:0000256" key="2">
    <source>
        <dbReference type="ARBA" id="ARBA00012758"/>
    </source>
</evidence>
<dbReference type="InterPro" id="IPR013148">
    <property type="entry name" value="Glyco_hydro_32_N"/>
</dbReference>
<dbReference type="GO" id="GO:0004564">
    <property type="term" value="F:beta-fructofuranosidase activity"/>
    <property type="evidence" value="ECO:0007669"/>
    <property type="project" value="UniProtKB-EC"/>
</dbReference>
<dbReference type="SUPFAM" id="SSF49899">
    <property type="entry name" value="Concanavalin A-like lectins/glucanases"/>
    <property type="match status" value="1"/>
</dbReference>
<evidence type="ECO:0000256" key="5">
    <source>
        <dbReference type="SAM" id="SignalP"/>
    </source>
</evidence>
<dbReference type="Gene3D" id="2.60.120.560">
    <property type="entry name" value="Exo-inulinase, domain 1"/>
    <property type="match status" value="1"/>
</dbReference>
<dbReference type="EMBL" id="SACJ01000008">
    <property type="protein sequence ID" value="RVT74351.1"/>
    <property type="molecule type" value="Genomic_DNA"/>
</dbReference>
<name>A0A437KQX9_9FLAO</name>
<evidence type="ECO:0000313" key="9">
    <source>
        <dbReference type="Proteomes" id="UP000285211"/>
    </source>
</evidence>
<dbReference type="PANTHER" id="PTHR43101">
    <property type="entry name" value="BETA-FRUCTOSIDASE"/>
    <property type="match status" value="1"/>
</dbReference>
<dbReference type="InterPro" id="IPR051214">
    <property type="entry name" value="GH32_Enzymes"/>
</dbReference>
<dbReference type="InterPro" id="IPR032507">
    <property type="entry name" value="BT1760-like_C"/>
</dbReference>
<evidence type="ECO:0000256" key="4">
    <source>
        <dbReference type="ARBA" id="ARBA00023295"/>
    </source>
</evidence>
<dbReference type="Pfam" id="PF00251">
    <property type="entry name" value="Glyco_hydro_32N"/>
    <property type="match status" value="1"/>
</dbReference>
<dbReference type="Gene3D" id="2.115.10.20">
    <property type="entry name" value="Glycosyl hydrolase domain, family 43"/>
    <property type="match status" value="1"/>
</dbReference>
<dbReference type="InterPro" id="IPR013320">
    <property type="entry name" value="ConA-like_dom_sf"/>
</dbReference>
<reference evidence="8 9" key="1">
    <citation type="submission" date="2019-01" db="EMBL/GenBank/DDBJ databases">
        <authorList>
            <person name="Chen W.-M."/>
        </authorList>
    </citation>
    <scope>NUCLEOTIDE SEQUENCE [LARGE SCALE GENOMIC DNA]</scope>
    <source>
        <strain evidence="8 9">BBQ-12</strain>
    </source>
</reference>
<gene>
    <name evidence="8" type="ORF">EOD40_12580</name>
</gene>
<evidence type="ECO:0000256" key="3">
    <source>
        <dbReference type="ARBA" id="ARBA00022801"/>
    </source>
</evidence>
<dbReference type="EC" id="3.2.1.26" evidence="2"/>
<dbReference type="InterPro" id="IPR001362">
    <property type="entry name" value="Glyco_hydro_32"/>
</dbReference>
<dbReference type="SUPFAM" id="SSF75005">
    <property type="entry name" value="Arabinanase/levansucrase/invertase"/>
    <property type="match status" value="1"/>
</dbReference>
<accession>A0A437KQX9</accession>
<evidence type="ECO:0000313" key="8">
    <source>
        <dbReference type="EMBL" id="RVT74351.1"/>
    </source>
</evidence>
<evidence type="ECO:0000259" key="7">
    <source>
        <dbReference type="Pfam" id="PF16346"/>
    </source>
</evidence>
<dbReference type="Proteomes" id="UP000285211">
    <property type="component" value="Unassembled WGS sequence"/>
</dbReference>
<dbReference type="OrthoDB" id="9759709at2"/>
<dbReference type="CDD" id="cd08995">
    <property type="entry name" value="GH32_EcAec43-like"/>
    <property type="match status" value="1"/>
</dbReference>
<organism evidence="8 9">
    <name type="scientific">Flavobacterium sufflavum</name>
    <dbReference type="NCBI Taxonomy" id="1921138"/>
    <lineage>
        <taxon>Bacteria</taxon>
        <taxon>Pseudomonadati</taxon>
        <taxon>Bacteroidota</taxon>
        <taxon>Flavobacteriia</taxon>
        <taxon>Flavobacteriales</taxon>
        <taxon>Flavobacteriaceae</taxon>
        <taxon>Flavobacterium</taxon>
    </lineage>
</organism>
<keyword evidence="4" id="KW-0326">Glycosidase</keyword>
<feature type="domain" description="BT1760-like C-terminal" evidence="7">
    <location>
        <begin position="343"/>
        <end position="504"/>
    </location>
</feature>
<keyword evidence="5" id="KW-0732">Signal</keyword>
<proteinExistence type="inferred from homology"/>
<dbReference type="RefSeq" id="WP_128196062.1">
    <property type="nucleotide sequence ID" value="NZ_SACJ01000008.1"/>
</dbReference>
<keyword evidence="3" id="KW-0378">Hydrolase</keyword>
<comment type="caution">
    <text evidence="8">The sequence shown here is derived from an EMBL/GenBank/DDBJ whole genome shotgun (WGS) entry which is preliminary data.</text>
</comment>
<dbReference type="InterPro" id="IPR023296">
    <property type="entry name" value="Glyco_hydro_beta-prop_sf"/>
</dbReference>
<feature type="domain" description="Glycosyl hydrolase family 32 N-terminal" evidence="6">
    <location>
        <begin position="63"/>
        <end position="332"/>
    </location>
</feature>
<dbReference type="PROSITE" id="PS51257">
    <property type="entry name" value="PROKAR_LIPOPROTEIN"/>
    <property type="match status" value="1"/>
</dbReference>
<dbReference type="GO" id="GO:0005975">
    <property type="term" value="P:carbohydrate metabolic process"/>
    <property type="evidence" value="ECO:0007669"/>
    <property type="project" value="InterPro"/>
</dbReference>
<evidence type="ECO:0000259" key="6">
    <source>
        <dbReference type="Pfam" id="PF00251"/>
    </source>
</evidence>
<protein>
    <recommendedName>
        <fullName evidence="2">beta-fructofuranosidase</fullName>
        <ecNumber evidence="2">3.2.1.26</ecNumber>
    </recommendedName>
</protein>
<dbReference type="SMART" id="SM00640">
    <property type="entry name" value="Glyco_32"/>
    <property type="match status" value="1"/>
</dbReference>
<keyword evidence="9" id="KW-1185">Reference proteome</keyword>
<comment type="similarity">
    <text evidence="1">Belongs to the glycosyl hydrolase 32 family.</text>
</comment>